<dbReference type="Pfam" id="PF00583">
    <property type="entry name" value="Acetyltransf_1"/>
    <property type="match status" value="1"/>
</dbReference>
<gene>
    <name evidence="2" type="ORF">G4D63_01430</name>
</gene>
<keyword evidence="3" id="KW-1185">Reference proteome</keyword>
<feature type="domain" description="N-acetyltransferase" evidence="1">
    <location>
        <begin position="3"/>
        <end position="150"/>
    </location>
</feature>
<name>A0A6M0Q208_9BACI</name>
<dbReference type="SUPFAM" id="SSF55729">
    <property type="entry name" value="Acyl-CoA N-acyltransferases (Nat)"/>
    <property type="match status" value="1"/>
</dbReference>
<dbReference type="EMBL" id="JAAIWM010000001">
    <property type="protein sequence ID" value="NEY70391.1"/>
    <property type="molecule type" value="Genomic_DNA"/>
</dbReference>
<proteinExistence type="predicted"/>
<dbReference type="RefSeq" id="WP_163176955.1">
    <property type="nucleotide sequence ID" value="NZ_JAAIWM010000001.1"/>
</dbReference>
<keyword evidence="2" id="KW-0808">Transferase</keyword>
<comment type="caution">
    <text evidence="2">The sequence shown here is derived from an EMBL/GenBank/DDBJ whole genome shotgun (WGS) entry which is preliminary data.</text>
</comment>
<reference evidence="2 3" key="1">
    <citation type="submission" date="2020-02" db="EMBL/GenBank/DDBJ databases">
        <title>Bacillus aquiflavi sp. nov., isolated from yellow water of strong flavor Chinese baijiu in Yibin region of China.</title>
        <authorList>
            <person name="Xie J."/>
        </authorList>
    </citation>
    <scope>NUCLEOTIDE SEQUENCE [LARGE SCALE GENOMIC DNA]</scope>
    <source>
        <strain evidence="2 3">SA4</strain>
    </source>
</reference>
<dbReference type="CDD" id="cd04301">
    <property type="entry name" value="NAT_SF"/>
    <property type="match status" value="1"/>
</dbReference>
<dbReference type="GO" id="GO:0016747">
    <property type="term" value="F:acyltransferase activity, transferring groups other than amino-acyl groups"/>
    <property type="evidence" value="ECO:0007669"/>
    <property type="project" value="InterPro"/>
</dbReference>
<organism evidence="2 3">
    <name type="scientific">Bacillus mesophilus</name>
    <dbReference type="NCBI Taxonomy" id="1808955"/>
    <lineage>
        <taxon>Bacteria</taxon>
        <taxon>Bacillati</taxon>
        <taxon>Bacillota</taxon>
        <taxon>Bacilli</taxon>
        <taxon>Bacillales</taxon>
        <taxon>Bacillaceae</taxon>
        <taxon>Bacillus</taxon>
    </lineage>
</organism>
<protein>
    <submittedName>
        <fullName evidence="2">GNAT family N-acetyltransferase</fullName>
    </submittedName>
</protein>
<evidence type="ECO:0000313" key="2">
    <source>
        <dbReference type="EMBL" id="NEY70391.1"/>
    </source>
</evidence>
<dbReference type="AlphaFoldDB" id="A0A6M0Q208"/>
<dbReference type="Gene3D" id="3.40.630.30">
    <property type="match status" value="1"/>
</dbReference>
<dbReference type="PROSITE" id="PS51186">
    <property type="entry name" value="GNAT"/>
    <property type="match status" value="1"/>
</dbReference>
<dbReference type="InterPro" id="IPR016181">
    <property type="entry name" value="Acyl_CoA_acyltransferase"/>
</dbReference>
<sequence length="151" mass="17308">MKLTSRKFSSEDVAFFQELIKSSPEWATEECPSSDVPSYLGMYQEGNWYVWLNGSQRVGVSYYVEHAPSNNRAWIGTILVNSAHRSAGIGKAILKLITEKLKRKGHKVVYAAVPIHQNKWISFLSSCQFEQYKLEKEDELTYLLFVKPIEA</sequence>
<evidence type="ECO:0000313" key="3">
    <source>
        <dbReference type="Proteomes" id="UP000481043"/>
    </source>
</evidence>
<evidence type="ECO:0000259" key="1">
    <source>
        <dbReference type="PROSITE" id="PS51186"/>
    </source>
</evidence>
<accession>A0A6M0Q208</accession>
<dbReference type="Proteomes" id="UP000481043">
    <property type="component" value="Unassembled WGS sequence"/>
</dbReference>
<dbReference type="InterPro" id="IPR000182">
    <property type="entry name" value="GNAT_dom"/>
</dbReference>